<feature type="compositionally biased region" description="Low complexity" evidence="1">
    <location>
        <begin position="387"/>
        <end position="419"/>
    </location>
</feature>
<accession>A0A098LKK2</accession>
<dbReference type="RefSeq" id="WP_052430394.1">
    <property type="nucleotide sequence ID" value="NZ_BBLT01000010.1"/>
</dbReference>
<dbReference type="Proteomes" id="UP000030185">
    <property type="component" value="Unassembled WGS sequence"/>
</dbReference>
<dbReference type="PROSITE" id="PS51257">
    <property type="entry name" value="PROKAR_LIPOPROTEIN"/>
    <property type="match status" value="1"/>
</dbReference>
<evidence type="ECO:0000313" key="2">
    <source>
        <dbReference type="EMBL" id="GAL87014.1"/>
    </source>
</evidence>
<feature type="region of interest" description="Disordered" evidence="1">
    <location>
        <begin position="376"/>
        <end position="419"/>
    </location>
</feature>
<organism evidence="2 3">
    <name type="scientific">Sporocytophaga myxococcoides</name>
    <dbReference type="NCBI Taxonomy" id="153721"/>
    <lineage>
        <taxon>Bacteria</taxon>
        <taxon>Pseudomonadati</taxon>
        <taxon>Bacteroidota</taxon>
        <taxon>Cytophagia</taxon>
        <taxon>Cytophagales</taxon>
        <taxon>Cytophagaceae</taxon>
        <taxon>Sporocytophaga</taxon>
    </lineage>
</organism>
<keyword evidence="3" id="KW-1185">Reference proteome</keyword>
<dbReference type="STRING" id="153721.MYP_4244"/>
<evidence type="ECO:0000256" key="1">
    <source>
        <dbReference type="SAM" id="MobiDB-lite"/>
    </source>
</evidence>
<reference evidence="2 3" key="1">
    <citation type="submission" date="2014-09" db="EMBL/GenBank/DDBJ databases">
        <title>Sporocytophaga myxococcoides PG-01 genome sequencing.</title>
        <authorList>
            <person name="Liu L."/>
            <person name="Gao P.J."/>
            <person name="Chen G.J."/>
            <person name="Wang L.S."/>
        </authorList>
    </citation>
    <scope>NUCLEOTIDE SEQUENCE [LARGE SCALE GENOMIC DNA]</scope>
    <source>
        <strain evidence="2 3">PG-01</strain>
    </source>
</reference>
<evidence type="ECO:0000313" key="3">
    <source>
        <dbReference type="Proteomes" id="UP000030185"/>
    </source>
</evidence>
<comment type="caution">
    <text evidence="2">The sequence shown here is derived from an EMBL/GenBank/DDBJ whole genome shotgun (WGS) entry which is preliminary data.</text>
</comment>
<sequence>MKKFFKYSIKVLFLPVIFSGCVSLEKATLDDSHQLAVAEDPEFGVPVLKFNKGVVEGFSNEIYSWWVANDQLALAKKGDTLKIQMKNVGPKWECFGSAITMLDFTEASVLKLRMRSEGATAPNVSIRFRDANGYMADMIPNNKVPKNEPYQDFYYNFTGKWKQAWPESKDVDPKIINEVLFFINGGGSPYTGTLYIDEIKAIPLSELPAAGPAAVGGIIDDFSEPIDSWWAADKINLMTEGEELAITATGAGPGYECFGRAFSIKDFNKADIVRVKAKAIGDSEPILRGDVKDSEGRVTNSSVIAHKIALNEYRDYFYDYKGKFSQVYPDNQTVNPAEIKDILFFINPGGPAFEGKIYVDEIEVITRQKYNELTGQGKVEEKKEESSSSSSSNTTTPGTTETESAAAKETSASSVSSATKTVAAEKKTAVGTKPVAEKKAEEPAVIEAAVKAEDAVVTISPVNSKIVNLDNFKDGITKWYGGSDKVKLSKVGEDLKVELNGVGPMYETFGRGFLSTDFSTTPVVKVRVKADKAGQLRLDVKDIDGYSTNLKPVVQTIAAGTDFVDLYFDFTDKFEQSFPTKQKVNPAKIVQVLFYVNPGGKAFTGTLVIDEIKIMTADDAMAKK</sequence>
<dbReference type="EMBL" id="BBLT01000010">
    <property type="protein sequence ID" value="GAL87014.1"/>
    <property type="molecule type" value="Genomic_DNA"/>
</dbReference>
<name>A0A098LKK2_9BACT</name>
<dbReference type="AlphaFoldDB" id="A0A098LKK2"/>
<gene>
    <name evidence="2" type="ORF">MYP_4244</name>
</gene>
<dbReference type="eggNOG" id="ENOG5033PX6">
    <property type="taxonomic scope" value="Bacteria"/>
</dbReference>
<proteinExistence type="predicted"/>
<protein>
    <submittedName>
        <fullName evidence="2">Uncharacterized protein</fullName>
    </submittedName>
</protein>